<accession>A0A1X0IHW6</accession>
<keyword evidence="1" id="KW-0812">Transmembrane</keyword>
<proteinExistence type="predicted"/>
<dbReference type="AlphaFoldDB" id="A0A1X0IHW6"/>
<name>A0A1X0IHW6_9MYCO</name>
<reference evidence="2 3" key="1">
    <citation type="submission" date="2016-12" db="EMBL/GenBank/DDBJ databases">
        <title>The new phylogeny of genus Mycobacterium.</title>
        <authorList>
            <person name="Tortoli E."/>
            <person name="Trovato A."/>
            <person name="Cirillo D.M."/>
        </authorList>
    </citation>
    <scope>NUCLEOTIDE SEQUENCE [LARGE SCALE GENOMIC DNA]</scope>
    <source>
        <strain evidence="2 3">CCUG 66554</strain>
    </source>
</reference>
<keyword evidence="1" id="KW-0472">Membrane</keyword>
<evidence type="ECO:0000313" key="3">
    <source>
        <dbReference type="Proteomes" id="UP000192434"/>
    </source>
</evidence>
<evidence type="ECO:0000256" key="1">
    <source>
        <dbReference type="SAM" id="Phobius"/>
    </source>
</evidence>
<evidence type="ECO:0000313" key="2">
    <source>
        <dbReference type="EMBL" id="ORB46238.1"/>
    </source>
</evidence>
<protein>
    <submittedName>
        <fullName evidence="2">Uncharacterized protein</fullName>
    </submittedName>
</protein>
<gene>
    <name evidence="2" type="ORF">BST43_26640</name>
</gene>
<sequence length="72" mass="7585">MGISALGLVAAIGFLALFVGLSALLVLWVAAIVRWLDLDEADFSVGHKGVAIHLEELSIPVDRLVSGDLRSS</sequence>
<dbReference type="Proteomes" id="UP000192434">
    <property type="component" value="Unassembled WGS sequence"/>
</dbReference>
<feature type="transmembrane region" description="Helical" evidence="1">
    <location>
        <begin position="6"/>
        <end position="33"/>
    </location>
</feature>
<dbReference type="EMBL" id="MVII01000100">
    <property type="protein sequence ID" value="ORB46238.1"/>
    <property type="molecule type" value="Genomic_DNA"/>
</dbReference>
<organism evidence="2 3">
    <name type="scientific">Mycobacteroides saopaulense</name>
    <dbReference type="NCBI Taxonomy" id="1578165"/>
    <lineage>
        <taxon>Bacteria</taxon>
        <taxon>Bacillati</taxon>
        <taxon>Actinomycetota</taxon>
        <taxon>Actinomycetes</taxon>
        <taxon>Mycobacteriales</taxon>
        <taxon>Mycobacteriaceae</taxon>
        <taxon>Mycobacteroides</taxon>
    </lineage>
</organism>
<keyword evidence="1" id="KW-1133">Transmembrane helix</keyword>
<comment type="caution">
    <text evidence="2">The sequence shown here is derived from an EMBL/GenBank/DDBJ whole genome shotgun (WGS) entry which is preliminary data.</text>
</comment>